<evidence type="ECO:0000259" key="9">
    <source>
        <dbReference type="Pfam" id="PF01551"/>
    </source>
</evidence>
<dbReference type="eggNOG" id="COG4942">
    <property type="taxonomic scope" value="Bacteria"/>
</dbReference>
<dbReference type="GO" id="GO:0004222">
    <property type="term" value="F:metalloendopeptidase activity"/>
    <property type="evidence" value="ECO:0007669"/>
    <property type="project" value="TreeGrafter"/>
</dbReference>
<comment type="cofactor">
    <cofactor evidence="1">
        <name>Zn(2+)</name>
        <dbReference type="ChEBI" id="CHEBI:29105"/>
    </cofactor>
</comment>
<feature type="domain" description="M23ase beta-sheet core" evidence="9">
    <location>
        <begin position="354"/>
        <end position="455"/>
    </location>
</feature>
<keyword evidence="2" id="KW-0645">Protease</keyword>
<evidence type="ECO:0000256" key="8">
    <source>
        <dbReference type="SAM" id="MobiDB-lite"/>
    </source>
</evidence>
<keyword evidence="7" id="KW-0175">Coiled coil</keyword>
<feature type="region of interest" description="Disordered" evidence="8">
    <location>
        <begin position="1"/>
        <end position="32"/>
    </location>
</feature>
<evidence type="ECO:0000256" key="2">
    <source>
        <dbReference type="ARBA" id="ARBA00022670"/>
    </source>
</evidence>
<accession>Q1QQT3</accession>
<dbReference type="InterPro" id="IPR050570">
    <property type="entry name" value="Cell_wall_metabolism_enzyme"/>
</dbReference>
<evidence type="ECO:0000256" key="3">
    <source>
        <dbReference type="ARBA" id="ARBA00022723"/>
    </source>
</evidence>
<evidence type="ECO:0000313" key="11">
    <source>
        <dbReference type="Proteomes" id="UP000001953"/>
    </source>
</evidence>
<keyword evidence="5" id="KW-0862">Zinc</keyword>
<dbReference type="InterPro" id="IPR016047">
    <property type="entry name" value="M23ase_b-sheet_dom"/>
</dbReference>
<protein>
    <submittedName>
        <fullName evidence="10">Peptidase M23B</fullName>
    </submittedName>
</protein>
<dbReference type="STRING" id="323097.Nham_0524"/>
<dbReference type="GO" id="GO:0046872">
    <property type="term" value="F:metal ion binding"/>
    <property type="evidence" value="ECO:0007669"/>
    <property type="project" value="UniProtKB-KW"/>
</dbReference>
<dbReference type="Gene3D" id="6.10.250.3150">
    <property type="match status" value="1"/>
</dbReference>
<dbReference type="HOGENOM" id="CLU_029425_15_0_5"/>
<dbReference type="GO" id="GO:0006508">
    <property type="term" value="P:proteolysis"/>
    <property type="evidence" value="ECO:0007669"/>
    <property type="project" value="UniProtKB-KW"/>
</dbReference>
<proteinExistence type="predicted"/>
<keyword evidence="4" id="KW-0378">Hydrolase</keyword>
<dbReference type="EMBL" id="CP000319">
    <property type="protein sequence ID" value="ABE61414.1"/>
    <property type="molecule type" value="Genomic_DNA"/>
</dbReference>
<dbReference type="KEGG" id="nha:Nham_0524"/>
<reference evidence="10 11" key="1">
    <citation type="submission" date="2006-03" db="EMBL/GenBank/DDBJ databases">
        <title>Complete sequence of chromosome of Nitrobacter hamburgensis X14.</title>
        <authorList>
            <consortium name="US DOE Joint Genome Institute"/>
            <person name="Copeland A."/>
            <person name="Lucas S."/>
            <person name="Lapidus A."/>
            <person name="Barry K."/>
            <person name="Detter J.C."/>
            <person name="Glavina del Rio T."/>
            <person name="Hammon N."/>
            <person name="Israni S."/>
            <person name="Dalin E."/>
            <person name="Tice H."/>
            <person name="Pitluck S."/>
            <person name="Chain P."/>
            <person name="Malfatti S."/>
            <person name="Shin M."/>
            <person name="Vergez L."/>
            <person name="Schmutz J."/>
            <person name="Larimer F."/>
            <person name="Land M."/>
            <person name="Hauser L."/>
            <person name="Kyrpides N."/>
            <person name="Ivanova N."/>
            <person name="Ward B."/>
            <person name="Arp D."/>
            <person name="Klotz M."/>
            <person name="Stein L."/>
            <person name="O'Mullan G."/>
            <person name="Starkenburg S."/>
            <person name="Sayavedra L."/>
            <person name="Poret-Peterson A.T."/>
            <person name="Gentry M.E."/>
            <person name="Bruce D."/>
            <person name="Richardson P."/>
        </authorList>
    </citation>
    <scope>NUCLEOTIDE SEQUENCE [LARGE SCALE GENOMIC DNA]</scope>
    <source>
        <strain evidence="11">DSM 10229 / NCIMB 13809 / X14</strain>
    </source>
</reference>
<dbReference type="Proteomes" id="UP000001953">
    <property type="component" value="Chromosome"/>
</dbReference>
<dbReference type="InterPro" id="IPR011055">
    <property type="entry name" value="Dup_hybrid_motif"/>
</dbReference>
<dbReference type="CDD" id="cd12797">
    <property type="entry name" value="M23_peptidase"/>
    <property type="match status" value="1"/>
</dbReference>
<keyword evidence="3" id="KW-0479">Metal-binding</keyword>
<evidence type="ECO:0000256" key="4">
    <source>
        <dbReference type="ARBA" id="ARBA00022801"/>
    </source>
</evidence>
<dbReference type="Gene3D" id="2.70.70.10">
    <property type="entry name" value="Glucose Permease (Domain IIA)"/>
    <property type="match status" value="1"/>
</dbReference>
<evidence type="ECO:0000256" key="5">
    <source>
        <dbReference type="ARBA" id="ARBA00022833"/>
    </source>
</evidence>
<keyword evidence="11" id="KW-1185">Reference proteome</keyword>
<evidence type="ECO:0000256" key="7">
    <source>
        <dbReference type="SAM" id="Coils"/>
    </source>
</evidence>
<feature type="compositionally biased region" description="Basic and acidic residues" evidence="8">
    <location>
        <begin position="8"/>
        <end position="26"/>
    </location>
</feature>
<evidence type="ECO:0000256" key="1">
    <source>
        <dbReference type="ARBA" id="ARBA00001947"/>
    </source>
</evidence>
<dbReference type="Pfam" id="PF01551">
    <property type="entry name" value="Peptidase_M23"/>
    <property type="match status" value="1"/>
</dbReference>
<sequence>MVRTNGRRSPDMRMNQDHGLRSRSAEVRGGQPPPASMLVISACLLAGFSSAVSSSVMAQAAGTPSPAAAPSADDIKHREQELEAVRAQQKSAAELQERLKADIAAIGQNRAKLNQQLIDVAAGVRAIETKIAEAEARLLPLDAREREIRGSLDSRRSEIVEVLAALQRVGRRTPPALLVRPEDALQSLRTAMLLGSVVPEIRARAEKLVADLEELVGLRKSIAAERDLMAADRDRLKDDQTRLATLVDERQRQQSSIEKDMAAEGARAIELSHQVDSLQGLIAKMEQDLKSAAKAAATASRQGAPAKPNLAALKDPGRLSPAIAFASAKGLLAFPVNGTKIRDFGGSDGVGGAEKGISLAARPGAQVTTPCDGWVVYAGPFRSYGQLLILNAGGGYHVLIAGMERISVNIGQFVLTGEPVATMGSTSRVASILAANASQPVLYIEFRKDGTPIDPGPWWAANKGQKVRG</sequence>
<dbReference type="AlphaFoldDB" id="Q1QQT3"/>
<feature type="coiled-coil region" evidence="7">
    <location>
        <begin position="268"/>
        <end position="302"/>
    </location>
</feature>
<keyword evidence="6" id="KW-0482">Metalloprotease</keyword>
<name>Q1QQT3_NITHX</name>
<dbReference type="PANTHER" id="PTHR21666:SF288">
    <property type="entry name" value="CELL DIVISION PROTEIN YTFB"/>
    <property type="match status" value="1"/>
</dbReference>
<dbReference type="PANTHER" id="PTHR21666">
    <property type="entry name" value="PEPTIDASE-RELATED"/>
    <property type="match status" value="1"/>
</dbReference>
<feature type="coiled-coil region" evidence="7">
    <location>
        <begin position="78"/>
        <end position="116"/>
    </location>
</feature>
<organism evidence="10 11">
    <name type="scientific">Nitrobacter hamburgensis (strain DSM 10229 / NCIMB 13809 / X14)</name>
    <dbReference type="NCBI Taxonomy" id="323097"/>
    <lineage>
        <taxon>Bacteria</taxon>
        <taxon>Pseudomonadati</taxon>
        <taxon>Pseudomonadota</taxon>
        <taxon>Alphaproteobacteria</taxon>
        <taxon>Hyphomicrobiales</taxon>
        <taxon>Nitrobacteraceae</taxon>
        <taxon>Nitrobacter</taxon>
    </lineage>
</organism>
<dbReference type="SUPFAM" id="SSF51261">
    <property type="entry name" value="Duplicated hybrid motif"/>
    <property type="match status" value="1"/>
</dbReference>
<evidence type="ECO:0000313" key="10">
    <source>
        <dbReference type="EMBL" id="ABE61414.1"/>
    </source>
</evidence>
<gene>
    <name evidence="10" type="ordered locus">Nham_0524</name>
</gene>
<evidence type="ECO:0000256" key="6">
    <source>
        <dbReference type="ARBA" id="ARBA00023049"/>
    </source>
</evidence>